<dbReference type="FunFam" id="3.30.70.330:FF:000754">
    <property type="entry name" value="mRNA processing protein"/>
    <property type="match status" value="1"/>
</dbReference>
<evidence type="ECO:0000256" key="1">
    <source>
        <dbReference type="PROSITE-ProRule" id="PRU00176"/>
    </source>
</evidence>
<dbReference type="OrthoDB" id="439808at2759"/>
<keyword evidence="1" id="KW-0694">RNA-binding</keyword>
<feature type="compositionally biased region" description="Polar residues" evidence="2">
    <location>
        <begin position="470"/>
        <end position="480"/>
    </location>
</feature>
<dbReference type="SMART" id="SM00360">
    <property type="entry name" value="RRM"/>
    <property type="match status" value="1"/>
</dbReference>
<dbReference type="InterPro" id="IPR025742">
    <property type="entry name" value="CSTF2_hinge"/>
</dbReference>
<protein>
    <recommendedName>
        <fullName evidence="3">RRM domain-containing protein</fullName>
    </recommendedName>
</protein>
<dbReference type="PANTHER" id="PTHR45735">
    <property type="entry name" value="CLEAVAGE STIMULATION FACTOR SUBUNIT 2"/>
    <property type="match status" value="1"/>
</dbReference>
<dbReference type="GO" id="GO:0003729">
    <property type="term" value="F:mRNA binding"/>
    <property type="evidence" value="ECO:0007669"/>
    <property type="project" value="TreeGrafter"/>
</dbReference>
<dbReference type="EMBL" id="KE123493">
    <property type="protein sequence ID" value="EUT86136.1"/>
    <property type="molecule type" value="Genomic_DNA"/>
</dbReference>
<organism evidence="4">
    <name type="scientific">Plasmodium falciparum Santa Lucia</name>
    <dbReference type="NCBI Taxonomy" id="478859"/>
    <lineage>
        <taxon>Eukaryota</taxon>
        <taxon>Sar</taxon>
        <taxon>Alveolata</taxon>
        <taxon>Apicomplexa</taxon>
        <taxon>Aconoidasida</taxon>
        <taxon>Haemosporida</taxon>
        <taxon>Plasmodiidae</taxon>
        <taxon>Plasmodium</taxon>
        <taxon>Plasmodium (Laverania)</taxon>
    </lineage>
</organism>
<dbReference type="InterPro" id="IPR012677">
    <property type="entry name" value="Nucleotide-bd_a/b_plait_sf"/>
</dbReference>
<dbReference type="InterPro" id="IPR031721">
    <property type="entry name" value="Partial_CstF"/>
</dbReference>
<dbReference type="AlphaFoldDB" id="W7G6C4"/>
<evidence type="ECO:0000259" key="3">
    <source>
        <dbReference type="PROSITE" id="PS50102"/>
    </source>
</evidence>
<dbReference type="Gene3D" id="3.30.70.330">
    <property type="match status" value="1"/>
</dbReference>
<dbReference type="InterPro" id="IPR000504">
    <property type="entry name" value="RRM_dom"/>
</dbReference>
<evidence type="ECO:0000313" key="4">
    <source>
        <dbReference type="EMBL" id="EUT86136.1"/>
    </source>
</evidence>
<reference evidence="4" key="1">
    <citation type="submission" date="2013-02" db="EMBL/GenBank/DDBJ databases">
        <title>The Genome Sequence of Plasmodium falciparum Santa Lucia.</title>
        <authorList>
            <consortium name="The Broad Institute Genome Sequencing Platform"/>
            <consortium name="The Broad Institute Genome Sequencing Center for Infectious Disease"/>
            <person name="Neafsey D."/>
            <person name="Cheeseman I."/>
            <person name="Volkman S."/>
            <person name="Adams J."/>
            <person name="Walker B."/>
            <person name="Young S.K."/>
            <person name="Zeng Q."/>
            <person name="Gargeya S."/>
            <person name="Fitzgerald M."/>
            <person name="Haas B."/>
            <person name="Abouelleil A."/>
            <person name="Alvarado L."/>
            <person name="Arachchi H.M."/>
            <person name="Berlin A.M."/>
            <person name="Chapman S.B."/>
            <person name="Dewar J."/>
            <person name="Goldberg J."/>
            <person name="Griggs A."/>
            <person name="Gujja S."/>
            <person name="Hansen M."/>
            <person name="Howarth C."/>
            <person name="Imamovic A."/>
            <person name="Larimer J."/>
            <person name="McCowan C."/>
            <person name="Murphy C."/>
            <person name="Neiman D."/>
            <person name="Pearson M."/>
            <person name="Priest M."/>
            <person name="Roberts A."/>
            <person name="Saif S."/>
            <person name="Shea T."/>
            <person name="Sisk P."/>
            <person name="Sykes S."/>
            <person name="Wortman J."/>
            <person name="Nusbaum C."/>
            <person name="Birren B."/>
        </authorList>
    </citation>
    <scope>NUCLEOTIDE SEQUENCE [LARGE SCALE GENOMIC DNA]</scope>
    <source>
        <strain evidence="4">Santa Lucia</strain>
    </source>
</reference>
<feature type="region of interest" description="Disordered" evidence="2">
    <location>
        <begin position="461"/>
        <end position="486"/>
    </location>
</feature>
<gene>
    <name evidence="4" type="ORF">PFAG_02595</name>
</gene>
<dbReference type="Proteomes" id="UP000030666">
    <property type="component" value="Unassembled WGS sequence"/>
</dbReference>
<accession>W7G6C4</accession>
<sequence length="765" mass="89389">MTNKNNNYSLWIGNIPFDITENELYEILCKVGVVRNVRIKYDVDKNMSKGFAFCEYKDVETCLLAFKYINGYEIKGRKLKVFWANEEYKDKYGHPTSYNNNNNNDNLKSNNLCDNHINNKFLNNNNNISLYNPNSFTNNSFINNSFINNSFINNSFINNSKTLIKNKYDKKKVPILYNEDDMKEEKNSTNIHNSHILNNNIDKSNIMINNTNNDNYIKVNISNIVHTLTTSQIIYILSYFKKLAVHNGKELMCYLRKNKNITYALLHSLFILNIINDYNHMNSLEVYTNYDSLLNKKERILQMNLSNISLDYKKKDINKRDVVFKSKNNNMTMAEAGSNKFFFNNMKKEAQSTGVYKMNKLDNVNNATHINDHHIINNNNIVMNKPFVSKKKEQDNFSKSKCGTSTLYNNKKRFIQNAESMNRTNYYDKGMHNINNKNGSSFLINNNSNLSLYNNMRKKKKKKRDYKNADGNNKTNANHNFSHRDDYGVYKKKKLYNDKDPLADTINDDMYNMNNVNNMNNINSMNNVTTKGLYQNVFHGNTTPNNDNRKNEQFIDENNYEEDKYMNNGSVLTNGTYDNKMNDIPDYMRTLDKKNNIHNMNTNIYYNNLEKRAAGGLYNTKPGVETLPSDSMNDEFTQNNNNNNNNLYVHEKNKTNGNLIKDMKKKTNKTANTNISKDSNNNNNVHTNCVLYKNNQNNEHVVLDDIYKNIDLPDEELVNEVIKNTDILNNILKSKIENMKLWNNEQRIQVLSIQKALQLKGYTLK</sequence>
<evidence type="ECO:0000256" key="2">
    <source>
        <dbReference type="SAM" id="MobiDB-lite"/>
    </source>
</evidence>
<dbReference type="PROSITE" id="PS50102">
    <property type="entry name" value="RRM"/>
    <property type="match status" value="1"/>
</dbReference>
<dbReference type="Pfam" id="PF00076">
    <property type="entry name" value="RRM_1"/>
    <property type="match status" value="1"/>
</dbReference>
<dbReference type="Pfam" id="PF15861">
    <property type="entry name" value="partial_CstF"/>
    <property type="match status" value="1"/>
</dbReference>
<dbReference type="PANTHER" id="PTHR45735:SF2">
    <property type="entry name" value="CLEAVAGE STIMULATION FACTOR SUBUNIT 2"/>
    <property type="match status" value="1"/>
</dbReference>
<dbReference type="InterPro" id="IPR035979">
    <property type="entry name" value="RBD_domain_sf"/>
</dbReference>
<dbReference type="Pfam" id="PF14327">
    <property type="entry name" value="CSTF2_hinge"/>
    <property type="match status" value="1"/>
</dbReference>
<dbReference type="GO" id="GO:0005847">
    <property type="term" value="C:mRNA cleavage and polyadenylation specificity factor complex"/>
    <property type="evidence" value="ECO:0007669"/>
    <property type="project" value="TreeGrafter"/>
</dbReference>
<dbReference type="SUPFAM" id="SSF54928">
    <property type="entry name" value="RNA-binding domain, RBD"/>
    <property type="match status" value="1"/>
</dbReference>
<proteinExistence type="predicted"/>
<name>W7G6C4_PLAFA</name>
<feature type="domain" description="RRM" evidence="3">
    <location>
        <begin position="8"/>
        <end position="86"/>
    </location>
</feature>